<dbReference type="EMBL" id="DF836374">
    <property type="protein sequence ID" value="GAN05224.1"/>
    <property type="molecule type" value="Genomic_DNA"/>
</dbReference>
<evidence type="ECO:0000256" key="4">
    <source>
        <dbReference type="SAM" id="MobiDB-lite"/>
    </source>
</evidence>
<reference evidence="6" key="1">
    <citation type="submission" date="2014-09" db="EMBL/GenBank/DDBJ databases">
        <title>Draft genome sequence of an oleaginous Mucoromycotina fungus Mucor ambiguus NBRC6742.</title>
        <authorList>
            <person name="Takeda I."/>
            <person name="Yamane N."/>
            <person name="Morita T."/>
            <person name="Tamano K."/>
            <person name="Machida M."/>
            <person name="Baker S."/>
            <person name="Koike H."/>
        </authorList>
    </citation>
    <scope>NUCLEOTIDE SEQUENCE</scope>
    <source>
        <strain evidence="6">NBRC 6742</strain>
    </source>
</reference>
<protein>
    <recommendedName>
        <fullName evidence="5">Centrosomin N-terminal motif 1 domain-containing protein</fullName>
    </recommendedName>
</protein>
<feature type="domain" description="Centrosomin N-terminal motif 1" evidence="5">
    <location>
        <begin position="73"/>
        <end position="136"/>
    </location>
</feature>
<evidence type="ECO:0000259" key="5">
    <source>
        <dbReference type="Pfam" id="PF07989"/>
    </source>
</evidence>
<dbReference type="Proteomes" id="UP000053815">
    <property type="component" value="Unassembled WGS sequence"/>
</dbReference>
<dbReference type="Pfam" id="PF07989">
    <property type="entry name" value="Cnn_1N"/>
    <property type="match status" value="1"/>
</dbReference>
<dbReference type="GO" id="GO:0005815">
    <property type="term" value="C:microtubule organizing center"/>
    <property type="evidence" value="ECO:0007669"/>
    <property type="project" value="InterPro"/>
</dbReference>
<feature type="compositionally biased region" description="Low complexity" evidence="4">
    <location>
        <begin position="41"/>
        <end position="58"/>
    </location>
</feature>
<proteinExistence type="predicted"/>
<dbReference type="InterPro" id="IPR012943">
    <property type="entry name" value="Cnn_1N"/>
</dbReference>
<feature type="region of interest" description="Disordered" evidence="4">
    <location>
        <begin position="24"/>
        <end position="71"/>
    </location>
</feature>
<sequence length="212" mass="24577">MHEFNDKPRSCYTDNSAMQHSIKRFHPSHLGKPPGLNQQLSRSASNSSNSTSCSNEINKPPSLPPPKTKIAPMKEVEKLITDLKKENFDLKLRLYHLEDMMSKDLDLYQLKQQNRKLRMNLEDSSKHMEILQHELDMLLNKPTSSIGIQTDPPAIVKNKEEDDDASVDSYFTAPESPIVRKYQFDMDRQIESWLNHIDYTKCRRPAKRAPQI</sequence>
<evidence type="ECO:0000313" key="6">
    <source>
        <dbReference type="EMBL" id="GAN05224.1"/>
    </source>
</evidence>
<organism evidence="6">
    <name type="scientific">Mucor ambiguus</name>
    <dbReference type="NCBI Taxonomy" id="91626"/>
    <lineage>
        <taxon>Eukaryota</taxon>
        <taxon>Fungi</taxon>
        <taxon>Fungi incertae sedis</taxon>
        <taxon>Mucoromycota</taxon>
        <taxon>Mucoromycotina</taxon>
        <taxon>Mucoromycetes</taxon>
        <taxon>Mucorales</taxon>
        <taxon>Mucorineae</taxon>
        <taxon>Mucoraceae</taxon>
        <taxon>Mucor</taxon>
    </lineage>
</organism>
<dbReference type="AlphaFoldDB" id="A0A0C9MD06"/>
<accession>A0A0C9MD06</accession>
<keyword evidence="7" id="KW-1185">Reference proteome</keyword>
<gene>
    <name evidence="6" type="ORF">MAM1_0085c04693</name>
</gene>
<evidence type="ECO:0000256" key="1">
    <source>
        <dbReference type="ARBA" id="ARBA00004496"/>
    </source>
</evidence>
<dbReference type="OrthoDB" id="10255000at2759"/>
<comment type="subcellular location">
    <subcellularLocation>
        <location evidence="1">Cytoplasm</location>
    </subcellularLocation>
</comment>
<evidence type="ECO:0000313" key="7">
    <source>
        <dbReference type="Proteomes" id="UP000053815"/>
    </source>
</evidence>
<evidence type="ECO:0000256" key="2">
    <source>
        <dbReference type="ARBA" id="ARBA00022490"/>
    </source>
</evidence>
<evidence type="ECO:0000256" key="3">
    <source>
        <dbReference type="SAM" id="Coils"/>
    </source>
</evidence>
<name>A0A0C9MD06_9FUNG</name>
<keyword evidence="3" id="KW-0175">Coiled coil</keyword>
<dbReference type="GO" id="GO:0005737">
    <property type="term" value="C:cytoplasm"/>
    <property type="evidence" value="ECO:0007669"/>
    <property type="project" value="UniProtKB-SubCell"/>
</dbReference>
<keyword evidence="2" id="KW-0963">Cytoplasm</keyword>
<feature type="coiled-coil region" evidence="3">
    <location>
        <begin position="73"/>
        <end position="141"/>
    </location>
</feature>